<name>A0A0F9YZ50_9BACT</name>
<dbReference type="InterPro" id="IPR038153">
    <property type="entry name" value="EvaA-like_sf"/>
</dbReference>
<feature type="domain" description="dTDP-4-dehydro-6-deoxy-alpha-D-glucopyranose 2,3-dehydratase" evidence="1">
    <location>
        <begin position="6"/>
        <end position="202"/>
    </location>
</feature>
<dbReference type="Gene3D" id="3.90.79.40">
    <property type="entry name" value="EvaA sugar 2,3-dehydratase subunit"/>
    <property type="match status" value="2"/>
</dbReference>
<reference evidence="2 3" key="1">
    <citation type="journal article" date="2015" name="Nature">
        <title>rRNA introns, odd ribosomes, and small enigmatic genomes across a large radiation of phyla.</title>
        <authorList>
            <person name="Brown C.T."/>
            <person name="Hug L.A."/>
            <person name="Thomas B.C."/>
            <person name="Sharon I."/>
            <person name="Castelle C.J."/>
            <person name="Singh A."/>
            <person name="Wilkins M.J."/>
            <person name="Williams K.H."/>
            <person name="Banfield J.F."/>
        </authorList>
    </citation>
    <scope>NUCLEOTIDE SEQUENCE [LARGE SCALE GENOMIC DNA]</scope>
</reference>
<dbReference type="EMBL" id="LBOK01000012">
    <property type="protein sequence ID" value="KKP36779.1"/>
    <property type="molecule type" value="Genomic_DNA"/>
</dbReference>
<dbReference type="InterPro" id="IPR005212">
    <property type="entry name" value="EvaA-like"/>
</dbReference>
<sequence length="424" mass="49176">MKSRISEVTSWLKQMTQSSQIKNSFISFEESFEWSIAQGSLVHKSGGFFKIIGIKWINAHGKEISQPLIEQNEIGTLGFLARRKNNLTELLVQAKVEPGNVGFAQLSPTHQATLSNSLRLHGGNFPPFTEFFLQKNNLHVLYESLQSEQGLRFFGKRNKNIILYTHKHIENMKTHRWFQVEELMELLHEPYLINTDARSVLVSSPWEKLINRIPFTRYKTNFAKELYNSFVSVSRQETVNEEINKLSRLSKKINRPSIVALDKIQGWTVSDKEISTPLSEEFSVKQIRIKMLGREVGSWDQPILYSPWPLYITLLCGKKDKILYFAFKYQIEPGLYNLIELGPTDMSYKDNSYDGQLIIKSHQSEEGGRFYQNKSIYRIIDIGEIKKSSETVWLTLGDIHKLFTYEGIFTNEARSILVLLLHWL</sequence>
<dbReference type="Pfam" id="PF03559">
    <property type="entry name" value="Hexose_dehydrat"/>
    <property type="match status" value="2"/>
</dbReference>
<evidence type="ECO:0000313" key="3">
    <source>
        <dbReference type="Proteomes" id="UP000034349"/>
    </source>
</evidence>
<protein>
    <submittedName>
        <fullName evidence="2">NDP-hexose 23-dehydratase</fullName>
    </submittedName>
</protein>
<organism evidence="2 3">
    <name type="scientific">Candidatus Roizmanbacteria bacterium GW2011_GWA2_32_13</name>
    <dbReference type="NCBI Taxonomy" id="1618475"/>
    <lineage>
        <taxon>Bacteria</taxon>
        <taxon>Candidatus Roizmaniibacteriota</taxon>
    </lineage>
</organism>
<dbReference type="Proteomes" id="UP000034349">
    <property type="component" value="Unassembled WGS sequence"/>
</dbReference>
<proteinExistence type="predicted"/>
<accession>A0A0F9YZ50</accession>
<evidence type="ECO:0000313" key="2">
    <source>
        <dbReference type="EMBL" id="KKP36779.1"/>
    </source>
</evidence>
<dbReference type="AlphaFoldDB" id="A0A0F9YZ50"/>
<evidence type="ECO:0000259" key="1">
    <source>
        <dbReference type="Pfam" id="PF03559"/>
    </source>
</evidence>
<dbReference type="GO" id="GO:0016829">
    <property type="term" value="F:lyase activity"/>
    <property type="evidence" value="ECO:0007669"/>
    <property type="project" value="InterPro"/>
</dbReference>
<feature type="domain" description="dTDP-4-dehydro-6-deoxy-alpha-D-glucopyranose 2,3-dehydratase" evidence="1">
    <location>
        <begin position="258"/>
        <end position="420"/>
    </location>
</feature>
<comment type="caution">
    <text evidence="2">The sequence shown here is derived from an EMBL/GenBank/DDBJ whole genome shotgun (WGS) entry which is preliminary data.</text>
</comment>
<gene>
    <name evidence="2" type="ORF">UR23_C0012G0005</name>
</gene>